<keyword evidence="2" id="KW-1185">Reference proteome</keyword>
<dbReference type="RefSeq" id="WP_158292859.1">
    <property type="nucleotide sequence ID" value="NZ_SLWM01000006.1"/>
</dbReference>
<accession>A0ABY2BJP9</accession>
<proteinExistence type="predicted"/>
<protein>
    <submittedName>
        <fullName evidence="1">Uncharacterized protein</fullName>
    </submittedName>
</protein>
<dbReference type="EMBL" id="SLWM01000006">
    <property type="protein sequence ID" value="TCO22722.1"/>
    <property type="molecule type" value="Genomic_DNA"/>
</dbReference>
<dbReference type="Proteomes" id="UP000295818">
    <property type="component" value="Unassembled WGS sequence"/>
</dbReference>
<gene>
    <name evidence="1" type="ORF">EV644_10629</name>
</gene>
<sequence>MDALELPRRFALETAGQVVVYGVRFDTGHGSAQIVNAPSPVPHWGHLDDLTHLLGFLLGIWAGWNGLA</sequence>
<name>A0ABY2BJP9_9ACTN</name>
<organism evidence="1 2">
    <name type="scientific">Kribbella orskensis</name>
    <dbReference type="NCBI Taxonomy" id="2512216"/>
    <lineage>
        <taxon>Bacteria</taxon>
        <taxon>Bacillati</taxon>
        <taxon>Actinomycetota</taxon>
        <taxon>Actinomycetes</taxon>
        <taxon>Propionibacteriales</taxon>
        <taxon>Kribbellaceae</taxon>
        <taxon>Kribbella</taxon>
    </lineage>
</organism>
<reference evidence="1 2" key="1">
    <citation type="journal article" date="2015" name="Stand. Genomic Sci.">
        <title>Genomic Encyclopedia of Bacterial and Archaeal Type Strains, Phase III: the genomes of soil and plant-associated and newly described type strains.</title>
        <authorList>
            <person name="Whitman W.B."/>
            <person name="Woyke T."/>
            <person name="Klenk H.P."/>
            <person name="Zhou Y."/>
            <person name="Lilburn T.G."/>
            <person name="Beck B.J."/>
            <person name="De Vos P."/>
            <person name="Vandamme P."/>
            <person name="Eisen J.A."/>
            <person name="Garrity G."/>
            <person name="Hugenholtz P."/>
            <person name="Kyrpides N.C."/>
        </authorList>
    </citation>
    <scope>NUCLEOTIDE SEQUENCE [LARGE SCALE GENOMIC DNA]</scope>
    <source>
        <strain evidence="1 2">VKM Ac-2538</strain>
    </source>
</reference>
<comment type="caution">
    <text evidence="1">The sequence shown here is derived from an EMBL/GenBank/DDBJ whole genome shotgun (WGS) entry which is preliminary data.</text>
</comment>
<evidence type="ECO:0000313" key="2">
    <source>
        <dbReference type="Proteomes" id="UP000295818"/>
    </source>
</evidence>
<evidence type="ECO:0000313" key="1">
    <source>
        <dbReference type="EMBL" id="TCO22722.1"/>
    </source>
</evidence>